<proteinExistence type="predicted"/>
<feature type="domain" description="YqaJ viral recombinase" evidence="2">
    <location>
        <begin position="387"/>
        <end position="551"/>
    </location>
</feature>
<dbReference type="InterPro" id="IPR011604">
    <property type="entry name" value="PDDEXK-like_dom_sf"/>
</dbReference>
<dbReference type="RefSeq" id="XP_022311623.1">
    <property type="nucleotide sequence ID" value="XM_022455915.1"/>
</dbReference>
<dbReference type="InterPro" id="IPR019080">
    <property type="entry name" value="YqaJ_viral_recombinase"/>
</dbReference>
<sequence length="603" mass="67843">MHFYFRFPGILFTLVTSMATREGLKKTNISVLRALAADLGIDAKKKKKDDLICDIITSQTPTDCLTPVVNIANPDTTDPIDLQFKENLPPFNVPPYCLLKEFPNPPLITFTDVYNFMVIRRRTGGQSAQNFKGLDKSVKHFDAGDIQEICMARIDDSTAYVKAFCLASMKKQRYQVFLCITSTGGKHTVEFAYCQCPIGLAQACSHVGGLLFTLCHIQQTVNKSSTGDADQISCTSNLCKWKIPRNLNKKPSPMSTLNLSRPKVIESSSCADFCSDATIVTSSTVGRFDPRHSEDREQNLDWSLEQLSKLKACFPETGMNHLWNIPDSDVPAAIESEVEVEESLHPLHLKMEKMVFSTENTPPPTIEEDLVRYIEEQTWEQRMSRLWKALHYGRITSSMFGDVLQSGDNPASLINQILHGSNLDKYSTLPPAVQWGLDHESSAKADYLVIKKSLDETTQVFETGLTLYPTHSFLGATSDGRVVENEGSSEGLLEIKCPYSIKGQNISHYEIPDIISMNDKNFCLEMLTTEPTLKKTHKYYAQVQGEMAIKGLPWVDFVVWTAAASNNIFVERVLFDVQYVSSMMPKLVNFYMEKIYPLLYTDL</sequence>
<dbReference type="PANTHER" id="PTHR47526">
    <property type="entry name" value="ATP-DEPENDENT DNA HELICASE"/>
    <property type="match status" value="1"/>
</dbReference>
<dbReference type="PANTHER" id="PTHR47526:SF3">
    <property type="entry name" value="PHD-TYPE DOMAIN-CONTAINING PROTEIN"/>
    <property type="match status" value="1"/>
</dbReference>
<dbReference type="GO" id="GO:0006281">
    <property type="term" value="P:DNA repair"/>
    <property type="evidence" value="ECO:0007669"/>
    <property type="project" value="UniProtKB-ARBA"/>
</dbReference>
<dbReference type="InterPro" id="IPR011335">
    <property type="entry name" value="Restrct_endonuc-II-like"/>
</dbReference>
<dbReference type="OrthoDB" id="6098065at2759"/>
<dbReference type="KEGG" id="cvn:111116871"/>
<accession>A0A8B8C7C0</accession>
<name>A0A8B8C7C0_CRAVI</name>
<protein>
    <submittedName>
        <fullName evidence="4">Uncharacterized protein LOC111116871</fullName>
    </submittedName>
</protein>
<dbReference type="SUPFAM" id="SSF52980">
    <property type="entry name" value="Restriction endonuclease-like"/>
    <property type="match status" value="1"/>
</dbReference>
<dbReference type="Proteomes" id="UP000694844">
    <property type="component" value="Chromosome 10"/>
</dbReference>
<dbReference type="Pfam" id="PF09588">
    <property type="entry name" value="YqaJ"/>
    <property type="match status" value="1"/>
</dbReference>
<dbReference type="CDD" id="cd22343">
    <property type="entry name" value="PDDEXK_lambda_exonuclease-like"/>
    <property type="match status" value="1"/>
</dbReference>
<dbReference type="Gene3D" id="3.90.320.10">
    <property type="match status" value="1"/>
</dbReference>
<gene>
    <name evidence="4" type="primary">LOC111116871</name>
</gene>
<organism evidence="3 4">
    <name type="scientific">Crassostrea virginica</name>
    <name type="common">Eastern oyster</name>
    <dbReference type="NCBI Taxonomy" id="6565"/>
    <lineage>
        <taxon>Eukaryota</taxon>
        <taxon>Metazoa</taxon>
        <taxon>Spiralia</taxon>
        <taxon>Lophotrochozoa</taxon>
        <taxon>Mollusca</taxon>
        <taxon>Bivalvia</taxon>
        <taxon>Autobranchia</taxon>
        <taxon>Pteriomorphia</taxon>
        <taxon>Ostreida</taxon>
        <taxon>Ostreoidea</taxon>
        <taxon>Ostreidae</taxon>
        <taxon>Crassostrea</taxon>
    </lineage>
</organism>
<keyword evidence="1" id="KW-0732">Signal</keyword>
<evidence type="ECO:0000313" key="4">
    <source>
        <dbReference type="RefSeq" id="XP_022311623.1"/>
    </source>
</evidence>
<keyword evidence="3" id="KW-1185">Reference proteome</keyword>
<evidence type="ECO:0000259" key="2">
    <source>
        <dbReference type="Pfam" id="PF09588"/>
    </source>
</evidence>
<dbReference type="AlphaFoldDB" id="A0A8B8C7C0"/>
<feature type="chain" id="PRO_5034197628" evidence="1">
    <location>
        <begin position="20"/>
        <end position="603"/>
    </location>
</feature>
<feature type="signal peptide" evidence="1">
    <location>
        <begin position="1"/>
        <end position="19"/>
    </location>
</feature>
<evidence type="ECO:0000313" key="3">
    <source>
        <dbReference type="Proteomes" id="UP000694844"/>
    </source>
</evidence>
<dbReference type="GeneID" id="111116871"/>
<reference evidence="4" key="1">
    <citation type="submission" date="2025-08" db="UniProtKB">
        <authorList>
            <consortium name="RefSeq"/>
        </authorList>
    </citation>
    <scope>IDENTIFICATION</scope>
    <source>
        <tissue evidence="4">Whole sample</tissue>
    </source>
</reference>
<evidence type="ECO:0000256" key="1">
    <source>
        <dbReference type="SAM" id="SignalP"/>
    </source>
</evidence>